<dbReference type="FunFam" id="1.10.240.10:FF:000002">
    <property type="entry name" value="Tryptophan--tRNA ligase"/>
    <property type="match status" value="1"/>
</dbReference>
<dbReference type="InterPro" id="IPR024109">
    <property type="entry name" value="Trp-tRNA-ligase_bac-type"/>
</dbReference>
<evidence type="ECO:0000313" key="10">
    <source>
        <dbReference type="EMBL" id="VFB16812.1"/>
    </source>
</evidence>
<dbReference type="PRINTS" id="PR01039">
    <property type="entry name" value="TRNASYNTHTRP"/>
</dbReference>
<name>A0A8H2QYD7_9FIRM</name>
<feature type="binding site" evidence="8">
    <location>
        <begin position="146"/>
        <end position="148"/>
    </location>
    <ligand>
        <name>ATP</name>
        <dbReference type="ChEBI" id="CHEBI:30616"/>
    </ligand>
</feature>
<evidence type="ECO:0000313" key="11">
    <source>
        <dbReference type="Proteomes" id="UP000377798"/>
    </source>
</evidence>
<comment type="catalytic activity">
    <reaction evidence="7 8">
        <text>tRNA(Trp) + L-tryptophan + ATP = L-tryptophyl-tRNA(Trp) + AMP + diphosphate + H(+)</text>
        <dbReference type="Rhea" id="RHEA:24080"/>
        <dbReference type="Rhea" id="RHEA-COMP:9671"/>
        <dbReference type="Rhea" id="RHEA-COMP:9705"/>
        <dbReference type="ChEBI" id="CHEBI:15378"/>
        <dbReference type="ChEBI" id="CHEBI:30616"/>
        <dbReference type="ChEBI" id="CHEBI:33019"/>
        <dbReference type="ChEBI" id="CHEBI:57912"/>
        <dbReference type="ChEBI" id="CHEBI:78442"/>
        <dbReference type="ChEBI" id="CHEBI:78535"/>
        <dbReference type="ChEBI" id="CHEBI:456215"/>
        <dbReference type="EC" id="6.1.1.2"/>
    </reaction>
</comment>
<dbReference type="PANTHER" id="PTHR43766:SF1">
    <property type="entry name" value="TRYPTOPHAN--TRNA LIGASE, MITOCHONDRIAL"/>
    <property type="match status" value="1"/>
</dbReference>
<sequence length="329" mass="37178">MDKKIVYSGIQPSGNLTLGNYIGALRNFPPLQEDYDCIYCIADMHAITVPQEPKVLRAHSLDILALYLAVGIDPDKSTIYIQSHVPAHVELMWLLNTMTGLGQLQRMTQFKSKAEKTNEVNAGLLNYPVLMAADILLYGTHYVPVGDDQKQHIEITRDLAERFNSRYSETFVLPEMLKAKVGGRVMSLQDPTKKMSKSDADENSFILILDQDDVIRRKFKRAVTDSEGHIAYNDQQAGVKNLLDIYSACSGRTIEDLLKDYDGKGYGVLKEDVAEAVIGEIGPIRDRFHEIRSDKAYLEEVYRQGAEKASRRASKILRKVYKKMGFIPR</sequence>
<dbReference type="Gene3D" id="1.10.240.10">
    <property type="entry name" value="Tyrosyl-Transfer RNA Synthetase"/>
    <property type="match status" value="1"/>
</dbReference>
<dbReference type="PANTHER" id="PTHR43766">
    <property type="entry name" value="TRYPTOPHAN--TRNA LIGASE, MITOCHONDRIAL"/>
    <property type="match status" value="1"/>
</dbReference>
<comment type="caution">
    <text evidence="10">The sequence shown here is derived from an EMBL/GenBank/DDBJ whole genome shotgun (WGS) entry which is preliminary data.</text>
</comment>
<comment type="subcellular location">
    <subcellularLocation>
        <location evidence="8">Cytoplasm</location>
    </subcellularLocation>
</comment>
<feature type="binding site" evidence="8">
    <location>
        <begin position="194"/>
        <end position="198"/>
    </location>
    <ligand>
        <name>ATP</name>
        <dbReference type="ChEBI" id="CHEBI:30616"/>
    </ligand>
</feature>
<keyword evidence="5 8" id="KW-0648">Protein biosynthesis</keyword>
<dbReference type="InterPro" id="IPR014729">
    <property type="entry name" value="Rossmann-like_a/b/a_fold"/>
</dbReference>
<evidence type="ECO:0000256" key="7">
    <source>
        <dbReference type="ARBA" id="ARBA00049929"/>
    </source>
</evidence>
<comment type="function">
    <text evidence="8">Catalyzes the attachment of tryptophan to tRNA(Trp).</text>
</comment>
<evidence type="ECO:0000256" key="3">
    <source>
        <dbReference type="ARBA" id="ARBA00022741"/>
    </source>
</evidence>
<dbReference type="InterPro" id="IPR001412">
    <property type="entry name" value="aa-tRNA-synth_I_CS"/>
</dbReference>
<evidence type="ECO:0000256" key="5">
    <source>
        <dbReference type="ARBA" id="ARBA00022917"/>
    </source>
</evidence>
<accession>A0A8H2QYD7</accession>
<keyword evidence="2 8" id="KW-0436">Ligase</keyword>
<evidence type="ECO:0000256" key="8">
    <source>
        <dbReference type="HAMAP-Rule" id="MF_00140"/>
    </source>
</evidence>
<feature type="binding site" evidence="8">
    <location>
        <begin position="11"/>
        <end position="13"/>
    </location>
    <ligand>
        <name>ATP</name>
        <dbReference type="ChEBI" id="CHEBI:30616"/>
    </ligand>
</feature>
<dbReference type="GO" id="GO:0006436">
    <property type="term" value="P:tryptophanyl-tRNA aminoacylation"/>
    <property type="evidence" value="ECO:0007669"/>
    <property type="project" value="UniProtKB-UniRule"/>
</dbReference>
<dbReference type="InterPro" id="IPR050203">
    <property type="entry name" value="Trp-tRNA_synthetase"/>
</dbReference>
<dbReference type="GO" id="GO:0004830">
    <property type="term" value="F:tryptophan-tRNA ligase activity"/>
    <property type="evidence" value="ECO:0007669"/>
    <property type="project" value="UniProtKB-UniRule"/>
</dbReference>
<evidence type="ECO:0000256" key="2">
    <source>
        <dbReference type="ARBA" id="ARBA00022598"/>
    </source>
</evidence>
<dbReference type="Proteomes" id="UP000377798">
    <property type="component" value="Unassembled WGS sequence"/>
</dbReference>
<evidence type="ECO:0000256" key="1">
    <source>
        <dbReference type="ARBA" id="ARBA00005594"/>
    </source>
</evidence>
<protein>
    <recommendedName>
        <fullName evidence="8">Tryptophan--tRNA ligase</fullName>
        <ecNumber evidence="8">6.1.1.2</ecNumber>
    </recommendedName>
    <alternativeName>
        <fullName evidence="8">Tryptophanyl-tRNA synthetase</fullName>
        <shortName evidence="8">TrpRS</shortName>
    </alternativeName>
</protein>
<evidence type="ECO:0000256" key="4">
    <source>
        <dbReference type="ARBA" id="ARBA00022840"/>
    </source>
</evidence>
<dbReference type="GO" id="GO:0005829">
    <property type="term" value="C:cytosol"/>
    <property type="evidence" value="ECO:0007669"/>
    <property type="project" value="TreeGrafter"/>
</dbReference>
<feature type="short sequence motif" description="'HIGH' region" evidence="8">
    <location>
        <begin position="12"/>
        <end position="20"/>
    </location>
</feature>
<feature type="binding site" evidence="8">
    <location>
        <position position="185"/>
    </location>
    <ligand>
        <name>ATP</name>
        <dbReference type="ChEBI" id="CHEBI:30616"/>
    </ligand>
</feature>
<feature type="binding site" evidence="8">
    <location>
        <begin position="19"/>
        <end position="20"/>
    </location>
    <ligand>
        <name>ATP</name>
        <dbReference type="ChEBI" id="CHEBI:30616"/>
    </ligand>
</feature>
<dbReference type="Pfam" id="PF00579">
    <property type="entry name" value="tRNA-synt_1b"/>
    <property type="match status" value="1"/>
</dbReference>
<dbReference type="HAMAP" id="MF_00140_B">
    <property type="entry name" value="Trp_tRNA_synth_B"/>
    <property type="match status" value="1"/>
</dbReference>
<keyword evidence="4 8" id="KW-0067">ATP-binding</keyword>
<gene>
    <name evidence="8 10" type="primary">trpS</name>
    <name evidence="10" type="ORF">NCTC13150_01385</name>
</gene>
<evidence type="ECO:0000256" key="9">
    <source>
        <dbReference type="RuleBase" id="RU363036"/>
    </source>
</evidence>
<keyword evidence="11" id="KW-1185">Reference proteome</keyword>
<proteinExistence type="inferred from homology"/>
<comment type="similarity">
    <text evidence="1 8 9">Belongs to the class-I aminoacyl-tRNA synthetase family.</text>
</comment>
<dbReference type="GO" id="GO:0005524">
    <property type="term" value="F:ATP binding"/>
    <property type="evidence" value="ECO:0007669"/>
    <property type="project" value="UniProtKB-UniRule"/>
</dbReference>
<reference evidence="10 11" key="1">
    <citation type="submission" date="2019-02" db="EMBL/GenBank/DDBJ databases">
        <authorList>
            <consortium name="Pathogen Informatics"/>
        </authorList>
    </citation>
    <scope>NUCLEOTIDE SEQUENCE [LARGE SCALE GENOMIC DNA]</scope>
    <source>
        <strain evidence="10 11">3012STDY7089603</strain>
    </source>
</reference>
<keyword evidence="3 8" id="KW-0547">Nucleotide-binding</keyword>
<keyword evidence="8" id="KW-0963">Cytoplasm</keyword>
<dbReference type="EMBL" id="CAACYI010000001">
    <property type="protein sequence ID" value="VFB16812.1"/>
    <property type="molecule type" value="Genomic_DNA"/>
</dbReference>
<keyword evidence="6 8" id="KW-0030">Aminoacyl-tRNA synthetase</keyword>
<dbReference type="EC" id="6.1.1.2" evidence="8"/>
<evidence type="ECO:0000256" key="6">
    <source>
        <dbReference type="ARBA" id="ARBA00023146"/>
    </source>
</evidence>
<dbReference type="InterPro" id="IPR002305">
    <property type="entry name" value="aa-tRNA-synth_Ic"/>
</dbReference>
<dbReference type="InterPro" id="IPR002306">
    <property type="entry name" value="Trp-tRNA-ligase"/>
</dbReference>
<dbReference type="RefSeq" id="WP_131749491.1">
    <property type="nucleotide sequence ID" value="NZ_CAACYI010000001.1"/>
</dbReference>
<feature type="short sequence motif" description="'KMSKS' region" evidence="8">
    <location>
        <begin position="194"/>
        <end position="198"/>
    </location>
</feature>
<dbReference type="AlphaFoldDB" id="A0A8H2QYD7"/>
<dbReference type="CDD" id="cd00806">
    <property type="entry name" value="TrpRS_core"/>
    <property type="match status" value="1"/>
</dbReference>
<dbReference type="NCBIfam" id="TIGR00233">
    <property type="entry name" value="trpS"/>
    <property type="match status" value="1"/>
</dbReference>
<dbReference type="PROSITE" id="PS00178">
    <property type="entry name" value="AA_TRNA_LIGASE_I"/>
    <property type="match status" value="1"/>
</dbReference>
<comment type="subunit">
    <text evidence="8">Homodimer.</text>
</comment>
<dbReference type="Gene3D" id="3.40.50.620">
    <property type="entry name" value="HUPs"/>
    <property type="match status" value="1"/>
</dbReference>
<feature type="binding site" evidence="8">
    <location>
        <position position="134"/>
    </location>
    <ligand>
        <name>L-tryptophan</name>
        <dbReference type="ChEBI" id="CHEBI:57912"/>
    </ligand>
</feature>
<dbReference type="SUPFAM" id="SSF52374">
    <property type="entry name" value="Nucleotidylyl transferase"/>
    <property type="match status" value="1"/>
</dbReference>
<organism evidence="10 11">
    <name type="scientific">Urinicoccus massiliensis</name>
    <dbReference type="NCBI Taxonomy" id="1723382"/>
    <lineage>
        <taxon>Bacteria</taxon>
        <taxon>Bacillati</taxon>
        <taxon>Bacillota</taxon>
        <taxon>Tissierellia</taxon>
        <taxon>Tissierellales</taxon>
        <taxon>Peptoniphilaceae</taxon>
        <taxon>Urinicoccus</taxon>
    </lineage>
</organism>